<evidence type="ECO:0008006" key="2">
    <source>
        <dbReference type="Google" id="ProtNLM"/>
    </source>
</evidence>
<sequence>MALCHAAATYNGSTKFETYAQVVVKNKLLDHCRAVLKKQPSMLYLDTPAGDDSRNTLEGIVSADSEDSMNSLSEADILKILDSVKTGYNGVTLKGIEAIELKIKGYTGKEIAELYGVKSSHVGAWISRAAAKLRKDSHFLSMIL</sequence>
<dbReference type="InterPro" id="IPR013324">
    <property type="entry name" value="RNA_pol_sigma_r3/r4-like"/>
</dbReference>
<proteinExistence type="predicted"/>
<comment type="caution">
    <text evidence="1">The sequence shown here is derived from an EMBL/GenBank/DDBJ whole genome shotgun (WGS) entry which is preliminary data.</text>
</comment>
<name>A0A645GYR5_9ZZZZ</name>
<organism evidence="1">
    <name type="scientific">bioreactor metagenome</name>
    <dbReference type="NCBI Taxonomy" id="1076179"/>
    <lineage>
        <taxon>unclassified sequences</taxon>
        <taxon>metagenomes</taxon>
        <taxon>ecological metagenomes</taxon>
    </lineage>
</organism>
<dbReference type="AlphaFoldDB" id="A0A645GYR5"/>
<dbReference type="EMBL" id="VSSQ01079758">
    <property type="protein sequence ID" value="MPN29184.1"/>
    <property type="molecule type" value="Genomic_DNA"/>
</dbReference>
<dbReference type="SUPFAM" id="SSF88659">
    <property type="entry name" value="Sigma3 and sigma4 domains of RNA polymerase sigma factors"/>
    <property type="match status" value="1"/>
</dbReference>
<accession>A0A645GYR5</accession>
<evidence type="ECO:0000313" key="1">
    <source>
        <dbReference type="EMBL" id="MPN29184.1"/>
    </source>
</evidence>
<protein>
    <recommendedName>
        <fullName evidence="2">RNA polymerase sigma-70 region 2 domain-containing protein</fullName>
    </recommendedName>
</protein>
<reference evidence="1" key="1">
    <citation type="submission" date="2019-08" db="EMBL/GenBank/DDBJ databases">
        <authorList>
            <person name="Kucharzyk K."/>
            <person name="Murdoch R.W."/>
            <person name="Higgins S."/>
            <person name="Loffler F."/>
        </authorList>
    </citation>
    <scope>NUCLEOTIDE SEQUENCE</scope>
</reference>
<gene>
    <name evidence="1" type="ORF">SDC9_176635</name>
</gene>